<gene>
    <name evidence="3" type="ORF">N7456_007466</name>
</gene>
<organism evidence="3 4">
    <name type="scientific">Penicillium angulare</name>
    <dbReference type="NCBI Taxonomy" id="116970"/>
    <lineage>
        <taxon>Eukaryota</taxon>
        <taxon>Fungi</taxon>
        <taxon>Dikarya</taxon>
        <taxon>Ascomycota</taxon>
        <taxon>Pezizomycotina</taxon>
        <taxon>Eurotiomycetes</taxon>
        <taxon>Eurotiomycetidae</taxon>
        <taxon>Eurotiales</taxon>
        <taxon>Aspergillaceae</taxon>
        <taxon>Penicillium</taxon>
    </lineage>
</organism>
<accession>A0A9W9FAZ1</accession>
<evidence type="ECO:0000256" key="1">
    <source>
        <dbReference type="SAM" id="Phobius"/>
    </source>
</evidence>
<protein>
    <submittedName>
        <fullName evidence="3">Uncharacterized protein</fullName>
    </submittedName>
</protein>
<keyword evidence="1" id="KW-1133">Transmembrane helix</keyword>
<evidence type="ECO:0000256" key="2">
    <source>
        <dbReference type="SAM" id="SignalP"/>
    </source>
</evidence>
<proteinExistence type="predicted"/>
<reference evidence="3" key="1">
    <citation type="submission" date="2022-11" db="EMBL/GenBank/DDBJ databases">
        <authorList>
            <person name="Petersen C."/>
        </authorList>
    </citation>
    <scope>NUCLEOTIDE SEQUENCE</scope>
    <source>
        <strain evidence="3">IBT 30069</strain>
    </source>
</reference>
<evidence type="ECO:0000313" key="4">
    <source>
        <dbReference type="Proteomes" id="UP001149165"/>
    </source>
</evidence>
<reference evidence="3" key="2">
    <citation type="journal article" date="2023" name="IMA Fungus">
        <title>Comparative genomic study of the Penicillium genus elucidates a diverse pangenome and 15 lateral gene transfer events.</title>
        <authorList>
            <person name="Petersen C."/>
            <person name="Sorensen T."/>
            <person name="Nielsen M.R."/>
            <person name="Sondergaard T.E."/>
            <person name="Sorensen J.L."/>
            <person name="Fitzpatrick D.A."/>
            <person name="Frisvad J.C."/>
            <person name="Nielsen K.L."/>
        </authorList>
    </citation>
    <scope>NUCLEOTIDE SEQUENCE</scope>
    <source>
        <strain evidence="3">IBT 30069</strain>
    </source>
</reference>
<feature type="chain" id="PRO_5040895642" evidence="2">
    <location>
        <begin position="22"/>
        <end position="179"/>
    </location>
</feature>
<comment type="caution">
    <text evidence="3">The sequence shown here is derived from an EMBL/GenBank/DDBJ whole genome shotgun (WGS) entry which is preliminary data.</text>
</comment>
<keyword evidence="2" id="KW-0732">Signal</keyword>
<dbReference type="Proteomes" id="UP001149165">
    <property type="component" value="Unassembled WGS sequence"/>
</dbReference>
<sequence length="179" mass="20478">MRFMISCFLFSLLLFIPITLSVAPAKPYDLVDESLRPWFLLCKSNGRLAAPPIMPKFGANITLPHVELIYFNLTSVCHEINYWYIENGRPLPEREPPKESPTSQETWTIVSAITGAVLGVFNFVFVVIKDCLDRRDRSTKAEEIEGLKRKLRRLNRGEAEIDTVIMDHIAAIEDKLRIS</sequence>
<feature type="transmembrane region" description="Helical" evidence="1">
    <location>
        <begin position="107"/>
        <end position="128"/>
    </location>
</feature>
<name>A0A9W9FAZ1_9EURO</name>
<feature type="signal peptide" evidence="2">
    <location>
        <begin position="1"/>
        <end position="21"/>
    </location>
</feature>
<keyword evidence="4" id="KW-1185">Reference proteome</keyword>
<keyword evidence="1" id="KW-0472">Membrane</keyword>
<evidence type="ECO:0000313" key="3">
    <source>
        <dbReference type="EMBL" id="KAJ5096745.1"/>
    </source>
</evidence>
<dbReference type="AlphaFoldDB" id="A0A9W9FAZ1"/>
<keyword evidence="1" id="KW-0812">Transmembrane</keyword>
<dbReference type="EMBL" id="JAPQKH010000005">
    <property type="protein sequence ID" value="KAJ5096745.1"/>
    <property type="molecule type" value="Genomic_DNA"/>
</dbReference>